<dbReference type="RefSeq" id="WP_219294287.1">
    <property type="nucleotide sequence ID" value="NZ_RPHB01000017.1"/>
</dbReference>
<keyword evidence="1" id="KW-0472">Membrane</keyword>
<reference evidence="3 4" key="1">
    <citation type="journal article" date="2020" name="Syst. Appl. Microbiol.">
        <title>Arthrospiribacter ruber gen. nov., sp. nov., a novel bacterium isolated from Arthrospira cultures.</title>
        <authorList>
            <person name="Waleron M."/>
            <person name="Misztak A."/>
            <person name="Waleron M.M."/>
            <person name="Furmaniak M."/>
            <person name="Mrozik A."/>
            <person name="Waleron K."/>
        </authorList>
    </citation>
    <scope>NUCLEOTIDE SEQUENCE [LARGE SCALE GENOMIC DNA]</scope>
    <source>
        <strain evidence="3 4">DPMB0001</strain>
    </source>
</reference>
<gene>
    <name evidence="3" type="ORF">EGN73_22040</name>
</gene>
<evidence type="ECO:0000313" key="3">
    <source>
        <dbReference type="EMBL" id="MBW3470464.1"/>
    </source>
</evidence>
<feature type="transmembrane region" description="Helical" evidence="1">
    <location>
        <begin position="129"/>
        <end position="149"/>
    </location>
</feature>
<keyword evidence="1" id="KW-0812">Transmembrane</keyword>
<keyword evidence="4" id="KW-1185">Reference proteome</keyword>
<feature type="transmembrane region" description="Helical" evidence="1">
    <location>
        <begin position="74"/>
        <end position="97"/>
    </location>
</feature>
<dbReference type="PANTHER" id="PTHR34220:SF7">
    <property type="entry name" value="SENSOR HISTIDINE KINASE YPDA"/>
    <property type="match status" value="1"/>
</dbReference>
<keyword evidence="1" id="KW-1133">Transmembrane helix</keyword>
<dbReference type="GO" id="GO:0016020">
    <property type="term" value="C:membrane"/>
    <property type="evidence" value="ECO:0007669"/>
    <property type="project" value="InterPro"/>
</dbReference>
<dbReference type="AlphaFoldDB" id="A0A951J2W8"/>
<dbReference type="Proteomes" id="UP000727490">
    <property type="component" value="Unassembled WGS sequence"/>
</dbReference>
<dbReference type="Pfam" id="PF06580">
    <property type="entry name" value="His_kinase"/>
    <property type="match status" value="1"/>
</dbReference>
<proteinExistence type="predicted"/>
<name>A0A951J2W8_9BACT</name>
<comment type="caution">
    <text evidence="3">The sequence shown here is derived from an EMBL/GenBank/DDBJ whole genome shotgun (WGS) entry which is preliminary data.</text>
</comment>
<dbReference type="InterPro" id="IPR050640">
    <property type="entry name" value="Bact_2-comp_sensor_kinase"/>
</dbReference>
<sequence>MITFKKKISLHLLGIATFLLLPIVLSPTPHGIPMFNTSQPAKRDFLAGILMLLYFYLNYYILTPKLFIKKQYVSFALITGIAILTIILLPSLLTGYLPWAGRPLPPETDTTLFSMPEQSNFLHSVSHNILLFISVIFLSILLRVQAYYFNAEKAKKEMEIISLKEQINPHFLFNTLNNIYGQAIEDNATNTASSILMLSGLLRYVVHEAQYKWVTVKNELAYLDNYIKLQKGRLGKEIGLSYIVTGNFEKKLKIAPLILIPFVENAFKHGINPDKKCVINISIYIDSDKLTLTVFNLKVNEGLMLHEKSGTGMKITKDRLEALYPNKHELEIEDEKGYYKTTLTVELHD</sequence>
<feature type="transmembrane region" description="Helical" evidence="1">
    <location>
        <begin position="45"/>
        <end position="62"/>
    </location>
</feature>
<evidence type="ECO:0000256" key="1">
    <source>
        <dbReference type="SAM" id="Phobius"/>
    </source>
</evidence>
<feature type="domain" description="Signal transduction histidine kinase internal region" evidence="2">
    <location>
        <begin position="159"/>
        <end position="237"/>
    </location>
</feature>
<dbReference type="GO" id="GO:0000155">
    <property type="term" value="F:phosphorelay sensor kinase activity"/>
    <property type="evidence" value="ECO:0007669"/>
    <property type="project" value="InterPro"/>
</dbReference>
<dbReference type="EMBL" id="RPHB01000017">
    <property type="protein sequence ID" value="MBW3470464.1"/>
    <property type="molecule type" value="Genomic_DNA"/>
</dbReference>
<evidence type="ECO:0000313" key="4">
    <source>
        <dbReference type="Proteomes" id="UP000727490"/>
    </source>
</evidence>
<keyword evidence="3" id="KW-0418">Kinase</keyword>
<dbReference type="InterPro" id="IPR010559">
    <property type="entry name" value="Sig_transdc_His_kin_internal"/>
</dbReference>
<evidence type="ECO:0000259" key="2">
    <source>
        <dbReference type="Pfam" id="PF06580"/>
    </source>
</evidence>
<organism evidence="3 4">
    <name type="scientific">Arthrospiribacter ruber</name>
    <dbReference type="NCBI Taxonomy" id="2487934"/>
    <lineage>
        <taxon>Bacteria</taxon>
        <taxon>Pseudomonadati</taxon>
        <taxon>Bacteroidota</taxon>
        <taxon>Cytophagia</taxon>
        <taxon>Cytophagales</taxon>
        <taxon>Cyclobacteriaceae</taxon>
        <taxon>Arthrospiribacter</taxon>
    </lineage>
</organism>
<accession>A0A951J2W8</accession>
<dbReference type="PANTHER" id="PTHR34220">
    <property type="entry name" value="SENSOR HISTIDINE KINASE YPDA"/>
    <property type="match status" value="1"/>
</dbReference>
<protein>
    <submittedName>
        <fullName evidence="3">Histidine kinase</fullName>
    </submittedName>
</protein>
<keyword evidence="3" id="KW-0808">Transferase</keyword>